<protein>
    <submittedName>
        <fullName evidence="2">Uncharacterized protein</fullName>
    </submittedName>
</protein>
<dbReference type="PANTHER" id="PTHR34935">
    <property type="entry name" value="PROTEIN TIC110, CHLOROPLASTIC"/>
    <property type="match status" value="1"/>
</dbReference>
<accession>A0A7S3VC95</accession>
<name>A0A7S3VC95_9STRA</name>
<feature type="chain" id="PRO_5030918863" evidence="1">
    <location>
        <begin position="24"/>
        <end position="1122"/>
    </location>
</feature>
<feature type="signal peptide" evidence="1">
    <location>
        <begin position="1"/>
        <end position="23"/>
    </location>
</feature>
<dbReference type="AlphaFoldDB" id="A0A7S3VC95"/>
<dbReference type="EMBL" id="HBIO01020529">
    <property type="protein sequence ID" value="CAE0470954.1"/>
    <property type="molecule type" value="Transcribed_RNA"/>
</dbReference>
<evidence type="ECO:0000313" key="2">
    <source>
        <dbReference type="EMBL" id="CAE0470954.1"/>
    </source>
</evidence>
<organism evidence="2">
    <name type="scientific">Chaetoceros debilis</name>
    <dbReference type="NCBI Taxonomy" id="122233"/>
    <lineage>
        <taxon>Eukaryota</taxon>
        <taxon>Sar</taxon>
        <taxon>Stramenopiles</taxon>
        <taxon>Ochrophyta</taxon>
        <taxon>Bacillariophyta</taxon>
        <taxon>Coscinodiscophyceae</taxon>
        <taxon>Chaetocerotophycidae</taxon>
        <taxon>Chaetocerotales</taxon>
        <taxon>Chaetocerotaceae</taxon>
        <taxon>Chaetoceros</taxon>
    </lineage>
</organism>
<reference evidence="2" key="1">
    <citation type="submission" date="2021-01" db="EMBL/GenBank/DDBJ databases">
        <authorList>
            <person name="Corre E."/>
            <person name="Pelletier E."/>
            <person name="Niang G."/>
            <person name="Scheremetjew M."/>
            <person name="Finn R."/>
            <person name="Kale V."/>
            <person name="Holt S."/>
            <person name="Cochrane G."/>
            <person name="Meng A."/>
            <person name="Brown T."/>
            <person name="Cohen L."/>
        </authorList>
    </citation>
    <scope>NUCLEOTIDE SEQUENCE</scope>
    <source>
        <strain evidence="2">MM31A-1</strain>
    </source>
</reference>
<gene>
    <name evidence="2" type="ORF">CDEB00056_LOCUS15807</name>
</gene>
<keyword evidence="1" id="KW-0732">Signal</keyword>
<sequence length="1122" mass="122071">MKFQSSALVILLSAAHSINSASAFGIAGQKSTFLSTSLRVASSSTRCSGANRDGLTMLAAGSGGIEELEQMVKEGDKLTQSVKKSPGLFKAGGMAAVPAAAILGAVVAPGAVAGSVAGAAISGVGGFIGKNRLDVASNLAAKPSIAQAIIDVGIDSAEIASVIVGLQSNFAIDDDEFAEACSDVYKRYIIGMVKTPITTTSEMKELVNLRNALSMDNLAVGEAHGAAAKEFYRQTALFTPLEDLEDPDHPDRMSIDKYLFLSERTFRQAGETDEAFKFEMSRIAKAFDISLGEALDRVAEVAEPFYQKALDSTRSKLETDAVSADMLLRARNSLGIDELSANDLNLNCFTEEVQALLGKAGKSEEELATIKFSDGSSERLSKLQGILGLEDHEADYEISSEATAIFQANALACIEEAIAGSVTAEDIWVKISNRKDELLLKDTAMKDILSSMVMQAMGKPFEETLTFAKVNNEGATEEKLVDALAAKEVCRAVFEQSGWEEFSDFDKAFFDPASKSSACGMLARQDRLRLYRIFLTRAVRSSESGKELTENSFNTVKEVKNMLGITDEDEATEFRVNFGPELQKSLNMAMFEIMGDDFTTELVANLKEMVDKTVNDYRLSDDLVASLAAPIYARAVILANDKVPGGVPTSDVMEQLDALRGLLGMSESDGYPAHLDTFGGTYKKSVQESMGATGVITEEYRAPLATLRERLGVSAESARGLYLEAMEERMIPMVEWIVLELERTMLTAEQLAQKRQKDFGEDYFKTGKGADGTLGLGAEANIMTDIMNLIDFYNENDIAEEKLAGTKTVDKKVMEDGEEKTVSEEVDDFETVYPVTGLESGAVKEDVSELLFRQFVVGGFTTQGPQGERYEAARSTFGGIIGLSKEKQDEVTSSIGGTVYENYISNSMKTKGALDQQDMMFLANIQGKLDIPAEKSEEMLLATQKKILKEEANVLLGDDADPAAVKAFRDKCNSMGMEPQADLELSKSSVEDLFEKEVSPALVSGEITIDNGEILSEIQDSLGMDPEEAEKAFFDIVVRRAQSVTSRMRAEILRGREENCVDLIDRLVRYSQFSNGEDLDLNVDESIGWKIFNLYDAMDFEGEDAETVSANKDLLKIALNLN</sequence>
<dbReference type="InterPro" id="IPR031610">
    <property type="entry name" value="TIC110"/>
</dbReference>
<dbReference type="PANTHER" id="PTHR34935:SF3">
    <property type="entry name" value="PROTEIN TIC110, CHLOROPLASTIC"/>
    <property type="match status" value="1"/>
</dbReference>
<proteinExistence type="predicted"/>
<evidence type="ECO:0000256" key="1">
    <source>
        <dbReference type="SAM" id="SignalP"/>
    </source>
</evidence>